<gene>
    <name evidence="1" type="ORF">O0S09_09075</name>
</gene>
<evidence type="ECO:0000313" key="2">
    <source>
        <dbReference type="Proteomes" id="UP001141336"/>
    </source>
</evidence>
<dbReference type="RefSeq" id="WP_268923660.1">
    <property type="nucleotide sequence ID" value="NZ_JAPTGC010000018.1"/>
</dbReference>
<organism evidence="1 2">
    <name type="scientific">Methanocorpusculum vombati</name>
    <dbReference type="NCBI Taxonomy" id="3002864"/>
    <lineage>
        <taxon>Archaea</taxon>
        <taxon>Methanobacteriati</taxon>
        <taxon>Methanobacteriota</taxon>
        <taxon>Stenosarchaea group</taxon>
        <taxon>Methanomicrobia</taxon>
        <taxon>Methanomicrobiales</taxon>
        <taxon>Methanocorpusculaceae</taxon>
        <taxon>Methanocorpusculum</taxon>
    </lineage>
</organism>
<keyword evidence="2" id="KW-1185">Reference proteome</keyword>
<dbReference type="Proteomes" id="UP001141336">
    <property type="component" value="Unassembled WGS sequence"/>
</dbReference>
<protein>
    <submittedName>
        <fullName evidence="1">Uncharacterized protein</fullName>
    </submittedName>
</protein>
<dbReference type="EMBL" id="JAPTGC010000018">
    <property type="protein sequence ID" value="MCZ0863396.1"/>
    <property type="molecule type" value="Genomic_DNA"/>
</dbReference>
<comment type="caution">
    <text evidence="1">The sequence shown here is derived from an EMBL/GenBank/DDBJ whole genome shotgun (WGS) entry which is preliminary data.</text>
</comment>
<sequence>MKKPVTKRGVLPLLLHNGSGLTTVLLALALAVCLLAVPAAAAPCNACLGECDCGAGCATGCSPESCGNRCFADVCPCKTAPAPLILSTGEGNGYPNPIITPADEFGHAGFDPNSRHGFRTSGIIHAALDPVAAGEEENIKLWWDEDTRSQRGAEDFARSRSMWRDIPAGYGYLQSMLNFLEGPDGYTGGATVTLKVAKSQVTDRGYQLTDITVVQFRNITSNTTPIAFPYEETLRLAVVLEQKLRTDKENPAGVLNAIDTIRKELDSIQENAGGSPVDQEKARDLYRQMYDLVRAHYPDYVINAWVKVPARILFDDETVNDNRENWGSVILQAELSELDGPVTIIFLKGNDLTTALERPVGA</sequence>
<reference evidence="1" key="1">
    <citation type="submission" date="2022-12" db="EMBL/GenBank/DDBJ databases">
        <title>Isolation and characterisation of novel Methanocorpusculum spp. from native Australian herbivores indicates the genus is ancestrally host-associated.</title>
        <authorList>
            <person name="Volmer J.G."/>
            <person name="Soo R.M."/>
            <person name="Evans P.N."/>
            <person name="Hoedt E.C."/>
            <person name="Astorga Alsina A.L."/>
            <person name="Woodcroft B.J."/>
            <person name="Tyson G.W."/>
            <person name="Hugenholtz P."/>
            <person name="Morrison M."/>
        </authorList>
    </citation>
    <scope>NUCLEOTIDE SEQUENCE</scope>
    <source>
        <strain evidence="1">CW153</strain>
    </source>
</reference>
<proteinExistence type="predicted"/>
<name>A0ABT4INR4_9EURY</name>
<accession>A0ABT4INR4</accession>
<evidence type="ECO:0000313" key="1">
    <source>
        <dbReference type="EMBL" id="MCZ0863396.1"/>
    </source>
</evidence>